<protein>
    <submittedName>
        <fullName evidence="1">Uncharacterized protein</fullName>
    </submittedName>
</protein>
<accession>A0A5D2F8B1</accession>
<sequence>MVHPVRCKSPSIDLNGSSSLKIGSPIIVVEALMMVKAATLVSCLRVDSDLVKLGYVGKGHNTNKGLFP</sequence>
<evidence type="ECO:0000313" key="2">
    <source>
        <dbReference type="Proteomes" id="UP000323506"/>
    </source>
</evidence>
<name>A0A5D2F8B1_GOSDA</name>
<dbReference type="AlphaFoldDB" id="A0A5D2F8B1"/>
<dbReference type="EMBL" id="CM017696">
    <property type="protein sequence ID" value="TYH02305.1"/>
    <property type="molecule type" value="Genomic_DNA"/>
</dbReference>
<dbReference type="Proteomes" id="UP000323506">
    <property type="component" value="Chromosome A09"/>
</dbReference>
<proteinExistence type="predicted"/>
<evidence type="ECO:0000313" key="1">
    <source>
        <dbReference type="EMBL" id="TYH02305.1"/>
    </source>
</evidence>
<organism evidence="1 2">
    <name type="scientific">Gossypium darwinii</name>
    <name type="common">Darwin's cotton</name>
    <name type="synonym">Gossypium barbadense var. darwinii</name>
    <dbReference type="NCBI Taxonomy" id="34276"/>
    <lineage>
        <taxon>Eukaryota</taxon>
        <taxon>Viridiplantae</taxon>
        <taxon>Streptophyta</taxon>
        <taxon>Embryophyta</taxon>
        <taxon>Tracheophyta</taxon>
        <taxon>Spermatophyta</taxon>
        <taxon>Magnoliopsida</taxon>
        <taxon>eudicotyledons</taxon>
        <taxon>Gunneridae</taxon>
        <taxon>Pentapetalae</taxon>
        <taxon>rosids</taxon>
        <taxon>malvids</taxon>
        <taxon>Malvales</taxon>
        <taxon>Malvaceae</taxon>
        <taxon>Malvoideae</taxon>
        <taxon>Gossypium</taxon>
    </lineage>
</organism>
<reference evidence="1 2" key="1">
    <citation type="submission" date="2019-06" db="EMBL/GenBank/DDBJ databases">
        <title>WGS assembly of Gossypium darwinii.</title>
        <authorList>
            <person name="Chen Z.J."/>
            <person name="Sreedasyam A."/>
            <person name="Ando A."/>
            <person name="Song Q."/>
            <person name="De L."/>
            <person name="Hulse-Kemp A."/>
            <person name="Ding M."/>
            <person name="Ye W."/>
            <person name="Kirkbride R."/>
            <person name="Jenkins J."/>
            <person name="Plott C."/>
            <person name="Lovell J."/>
            <person name="Lin Y.-M."/>
            <person name="Vaughn R."/>
            <person name="Liu B."/>
            <person name="Li W."/>
            <person name="Simpson S."/>
            <person name="Scheffler B."/>
            <person name="Saski C."/>
            <person name="Grover C."/>
            <person name="Hu G."/>
            <person name="Conover J."/>
            <person name="Carlson J."/>
            <person name="Shu S."/>
            <person name="Boston L."/>
            <person name="Williams M."/>
            <person name="Peterson D."/>
            <person name="Mcgee K."/>
            <person name="Jones D."/>
            <person name="Wendel J."/>
            <person name="Stelly D."/>
            <person name="Grimwood J."/>
            <person name="Schmutz J."/>
        </authorList>
    </citation>
    <scope>NUCLEOTIDE SEQUENCE [LARGE SCALE GENOMIC DNA]</scope>
    <source>
        <strain evidence="1">1808015.09</strain>
    </source>
</reference>
<gene>
    <name evidence="1" type="ORF">ES288_A09G130000v1</name>
</gene>
<keyword evidence="2" id="KW-1185">Reference proteome</keyword>